<gene>
    <name evidence="3" type="ORF">GCM10011430_27550</name>
</gene>
<sequence length="953" mass="106754">MSIPRATARLQLHKEFTFDDAAGVVDYYAALGISHLYLSPILTARPGSMHGYDIVDPTHINPELGGEPALRRLVQKLRGARMGLIVDIVPNHMGVGGADNPWWLHVLEWGRHSRYARWFDIDWNSPDPMLRGKILLPFLGDQYAQTLRSGDLRLHFDAESGQLYLGYFAHRFPLAPWTYGLVLRHGGTAIHAATAGFSEIDPNGDDACQRHDQRCAILRNIARSSDGMTAIAQALHAFAPDAQGGVSRLHRLLERQNYRLTWWRNAAEEINWRRFFEVSDLAGIRVELNDVFDATHALILRLYEEGLIDGVRIDHVDGLADPIAYCRKLRAALSALSAKRPADAPDTHPYIVVEKILAHGETLRTDWAIDGTTGYDFMEQVGALLHDDSGATPLGKLWAELTGDNDNFAAHVANARRQLLRENFVGEFAALTRAVHAVAGTELDTRDISQAAIARVLTELLVAFPVYRTYWSEDGRDDTDRDVIERALNEARRNLASQDLSLLDTLIMLFDTANIDADASADAPELRRLAVRRFEQLTPPLAAKSVEDTVFYRYGRLLSRNEVGADPEYFSASIADFHAFNLEHAAHFPQTMLATATHDHKRGEDVRARLAVLSEVTDEWEEAVRRWKRLHTDLRVRLPTEDETVELIAPALDAEIMLYQMIFGAWPPDLRTDDTDGLQQYADRLAAWQQKALREAKQYSSWAMPNDDYEQACRRFLMALFDRDRSSAFLDEMVEWVQRTAVASTANSLTQTLLRLTSPGVPDLYQGTEFWDFSLVDPDNRRPVDYAARCKLLAEAADMRDLLDTSQRADAQHRQAGGQPGMQPKEQLKQPLIRTALALRSQTPGLFTQGEYIPLRAEGPLADHVIAFLRRDQGHTVLTAALRHTLLLVDDNLSLRQDGNNDDNVSAGTLLLPGHLPPLTDLLTGKRIAADNGRIDIAALFCMLPIVLATAES</sequence>
<dbReference type="Pfam" id="PF00128">
    <property type="entry name" value="Alpha-amylase"/>
    <property type="match status" value="1"/>
</dbReference>
<comment type="caution">
    <text evidence="3">The sequence shown here is derived from an EMBL/GenBank/DDBJ whole genome shotgun (WGS) entry which is preliminary data.</text>
</comment>
<dbReference type="EMBL" id="BMDP01000004">
    <property type="protein sequence ID" value="GGI55581.1"/>
    <property type="molecule type" value="Genomic_DNA"/>
</dbReference>
<feature type="region of interest" description="Disordered" evidence="1">
    <location>
        <begin position="806"/>
        <end position="826"/>
    </location>
</feature>
<protein>
    <submittedName>
        <fullName evidence="3">Malto-oligosyltrehalose synthase</fullName>
    </submittedName>
</protein>
<dbReference type="InterPro" id="IPR006047">
    <property type="entry name" value="GH13_cat_dom"/>
</dbReference>
<evidence type="ECO:0000256" key="1">
    <source>
        <dbReference type="SAM" id="MobiDB-lite"/>
    </source>
</evidence>
<dbReference type="GO" id="GO:0047470">
    <property type="term" value="F:(1,4)-alpha-D-glucan 1-alpha-D-glucosylmutase activity"/>
    <property type="evidence" value="ECO:0007669"/>
    <property type="project" value="TreeGrafter"/>
</dbReference>
<dbReference type="PANTHER" id="PTHR10357:SF216">
    <property type="entry name" value="MALTOOLIGOSYL TREHALOSE SYNTHASE-RELATED"/>
    <property type="match status" value="1"/>
</dbReference>
<dbReference type="InterPro" id="IPR012767">
    <property type="entry name" value="Trehalose_TreY"/>
</dbReference>
<dbReference type="NCBIfam" id="TIGR02401">
    <property type="entry name" value="trehalose_TreY"/>
    <property type="match status" value="1"/>
</dbReference>
<dbReference type="Gene3D" id="3.20.20.80">
    <property type="entry name" value="Glycosidases"/>
    <property type="match status" value="3"/>
</dbReference>
<dbReference type="PANTHER" id="PTHR10357">
    <property type="entry name" value="ALPHA-AMYLASE FAMILY MEMBER"/>
    <property type="match status" value="1"/>
</dbReference>
<dbReference type="Gene3D" id="3.30.1590.10">
    <property type="entry name" value="Maltooligosyl trehalose synthase, domain 2"/>
    <property type="match status" value="1"/>
</dbReference>
<evidence type="ECO:0000313" key="3">
    <source>
        <dbReference type="EMBL" id="GGI55581.1"/>
    </source>
</evidence>
<reference evidence="3" key="1">
    <citation type="journal article" date="2014" name="Int. J. Syst. Evol. Microbiol.">
        <title>Complete genome sequence of Corynebacterium casei LMG S-19264T (=DSM 44701T), isolated from a smear-ripened cheese.</title>
        <authorList>
            <consortium name="US DOE Joint Genome Institute (JGI-PGF)"/>
            <person name="Walter F."/>
            <person name="Albersmeier A."/>
            <person name="Kalinowski J."/>
            <person name="Ruckert C."/>
        </authorList>
    </citation>
    <scope>NUCLEOTIDE SEQUENCE</scope>
    <source>
        <strain evidence="3">CCM 7664</strain>
    </source>
</reference>
<dbReference type="SMART" id="SM00642">
    <property type="entry name" value="Aamy"/>
    <property type="match status" value="1"/>
</dbReference>
<dbReference type="InterPro" id="IPR017853">
    <property type="entry name" value="GH"/>
</dbReference>
<proteinExistence type="predicted"/>
<evidence type="ECO:0000259" key="2">
    <source>
        <dbReference type="SMART" id="SM00642"/>
    </source>
</evidence>
<accession>A0A8J3B1W4</accession>
<dbReference type="GO" id="GO:0030980">
    <property type="term" value="P:alpha-glucan catabolic process"/>
    <property type="evidence" value="ECO:0007669"/>
    <property type="project" value="TreeGrafter"/>
</dbReference>
<keyword evidence="4" id="KW-1185">Reference proteome</keyword>
<dbReference type="CDD" id="cd11336">
    <property type="entry name" value="AmyAc_MTSase"/>
    <property type="match status" value="1"/>
</dbReference>
<name>A0A8J3B1W4_9BURK</name>
<dbReference type="Proteomes" id="UP000627205">
    <property type="component" value="Unassembled WGS sequence"/>
</dbReference>
<reference evidence="3" key="2">
    <citation type="submission" date="2020-09" db="EMBL/GenBank/DDBJ databases">
        <authorList>
            <person name="Sun Q."/>
            <person name="Sedlacek I."/>
        </authorList>
    </citation>
    <scope>NUCLEOTIDE SEQUENCE</scope>
    <source>
        <strain evidence="3">CCM 7664</strain>
    </source>
</reference>
<dbReference type="AlphaFoldDB" id="A0A8J3B1W4"/>
<dbReference type="GO" id="GO:0005992">
    <property type="term" value="P:trehalose biosynthetic process"/>
    <property type="evidence" value="ECO:0007669"/>
    <property type="project" value="TreeGrafter"/>
</dbReference>
<organism evidence="3 4">
    <name type="scientific">Oxalicibacterium solurbis</name>
    <dbReference type="NCBI Taxonomy" id="69280"/>
    <lineage>
        <taxon>Bacteria</taxon>
        <taxon>Pseudomonadati</taxon>
        <taxon>Pseudomonadota</taxon>
        <taxon>Betaproteobacteria</taxon>
        <taxon>Burkholderiales</taxon>
        <taxon>Oxalobacteraceae</taxon>
        <taxon>Oxalicibacterium</taxon>
    </lineage>
</organism>
<dbReference type="SUPFAM" id="SSF51445">
    <property type="entry name" value="(Trans)glycosidases"/>
    <property type="match status" value="1"/>
</dbReference>
<feature type="domain" description="Glycosyl hydrolase family 13 catalytic" evidence="2">
    <location>
        <begin position="17"/>
        <end position="492"/>
    </location>
</feature>
<evidence type="ECO:0000313" key="4">
    <source>
        <dbReference type="Proteomes" id="UP000627205"/>
    </source>
</evidence>
<dbReference type="RefSeq" id="WP_188422691.1">
    <property type="nucleotide sequence ID" value="NZ_BMDP01000004.1"/>
</dbReference>